<dbReference type="GO" id="GO:0005737">
    <property type="term" value="C:cytoplasm"/>
    <property type="evidence" value="ECO:0000318"/>
    <property type="project" value="GO_Central"/>
</dbReference>
<dbReference type="Gene3D" id="1.25.40.20">
    <property type="entry name" value="Ankyrin repeat-containing domain"/>
    <property type="match status" value="1"/>
</dbReference>
<dbReference type="HOGENOM" id="CLU_749054_0_0_1"/>
<organism evidence="4 5">
    <name type="scientific">Thalassiosira pseudonana</name>
    <name type="common">Marine diatom</name>
    <name type="synonym">Cyclotella nana</name>
    <dbReference type="NCBI Taxonomy" id="35128"/>
    <lineage>
        <taxon>Eukaryota</taxon>
        <taxon>Sar</taxon>
        <taxon>Stramenopiles</taxon>
        <taxon>Ochrophyta</taxon>
        <taxon>Bacillariophyta</taxon>
        <taxon>Coscinodiscophyceae</taxon>
        <taxon>Thalassiosirophycidae</taxon>
        <taxon>Thalassiosirales</taxon>
        <taxon>Thalassiosiraceae</taxon>
        <taxon>Thalassiosira</taxon>
    </lineage>
</organism>
<dbReference type="GeneID" id="7452309"/>
<reference evidence="4 5" key="1">
    <citation type="journal article" date="2004" name="Science">
        <title>The genome of the diatom Thalassiosira pseudonana: ecology, evolution, and metabolism.</title>
        <authorList>
            <person name="Armbrust E.V."/>
            <person name="Berges J.A."/>
            <person name="Bowler C."/>
            <person name="Green B.R."/>
            <person name="Martinez D."/>
            <person name="Putnam N.H."/>
            <person name="Zhou S."/>
            <person name="Allen A.E."/>
            <person name="Apt K.E."/>
            <person name="Bechner M."/>
            <person name="Brzezinski M.A."/>
            <person name="Chaal B.K."/>
            <person name="Chiovitti A."/>
            <person name="Davis A.K."/>
            <person name="Demarest M.S."/>
            <person name="Detter J.C."/>
            <person name="Glavina T."/>
            <person name="Goodstein D."/>
            <person name="Hadi M.Z."/>
            <person name="Hellsten U."/>
            <person name="Hildebrand M."/>
            <person name="Jenkins B.D."/>
            <person name="Jurka J."/>
            <person name="Kapitonov V.V."/>
            <person name="Kroger N."/>
            <person name="Lau W.W."/>
            <person name="Lane T.W."/>
            <person name="Larimer F.W."/>
            <person name="Lippmeier J.C."/>
            <person name="Lucas S."/>
            <person name="Medina M."/>
            <person name="Montsant A."/>
            <person name="Obornik M."/>
            <person name="Parker M.S."/>
            <person name="Palenik B."/>
            <person name="Pazour G.J."/>
            <person name="Richardson P.M."/>
            <person name="Rynearson T.A."/>
            <person name="Saito M.A."/>
            <person name="Schwartz D.C."/>
            <person name="Thamatrakoln K."/>
            <person name="Valentin K."/>
            <person name="Vardi A."/>
            <person name="Wilkerson F.P."/>
            <person name="Rokhsar D.S."/>
        </authorList>
    </citation>
    <scope>NUCLEOTIDE SEQUENCE [LARGE SCALE GENOMIC DNA]</scope>
    <source>
        <strain evidence="4 5">CCMP1335</strain>
    </source>
</reference>
<feature type="region of interest" description="Disordered" evidence="3">
    <location>
        <begin position="332"/>
        <end position="370"/>
    </location>
</feature>
<dbReference type="KEGG" id="tps:THAPSDRAFT_21451"/>
<keyword evidence="2" id="KW-0040">ANK repeat</keyword>
<gene>
    <name evidence="4" type="ORF">THAPSDRAFT_21451</name>
</gene>
<evidence type="ECO:0000256" key="3">
    <source>
        <dbReference type="SAM" id="MobiDB-lite"/>
    </source>
</evidence>
<dbReference type="SUPFAM" id="SSF48403">
    <property type="entry name" value="Ankyrin repeat"/>
    <property type="match status" value="1"/>
</dbReference>
<feature type="compositionally biased region" description="Low complexity" evidence="3">
    <location>
        <begin position="30"/>
        <end position="61"/>
    </location>
</feature>
<proteinExistence type="predicted"/>
<dbReference type="AlphaFoldDB" id="B8BVC0"/>
<evidence type="ECO:0000256" key="2">
    <source>
        <dbReference type="ARBA" id="ARBA00023043"/>
    </source>
</evidence>
<name>B8BVC0_THAPS</name>
<dbReference type="Proteomes" id="UP000001449">
    <property type="component" value="Chromosome 2"/>
</dbReference>
<dbReference type="EMBL" id="CM000639">
    <property type="protein sequence ID" value="EED95436.1"/>
    <property type="molecule type" value="Genomic_DNA"/>
</dbReference>
<dbReference type="InParanoid" id="B8BVC0"/>
<reference evidence="4 5" key="2">
    <citation type="journal article" date="2008" name="Nature">
        <title>The Phaeodactylum genome reveals the evolutionary history of diatom genomes.</title>
        <authorList>
            <person name="Bowler C."/>
            <person name="Allen A.E."/>
            <person name="Badger J.H."/>
            <person name="Grimwood J."/>
            <person name="Jabbari K."/>
            <person name="Kuo A."/>
            <person name="Maheswari U."/>
            <person name="Martens C."/>
            <person name="Maumus F."/>
            <person name="Otillar R.P."/>
            <person name="Rayko E."/>
            <person name="Salamov A."/>
            <person name="Vandepoele K."/>
            <person name="Beszteri B."/>
            <person name="Gruber A."/>
            <person name="Heijde M."/>
            <person name="Katinka M."/>
            <person name="Mock T."/>
            <person name="Valentin K."/>
            <person name="Verret F."/>
            <person name="Berges J.A."/>
            <person name="Brownlee C."/>
            <person name="Cadoret J.P."/>
            <person name="Chiovitti A."/>
            <person name="Choi C.J."/>
            <person name="Coesel S."/>
            <person name="De Martino A."/>
            <person name="Detter J.C."/>
            <person name="Durkin C."/>
            <person name="Falciatore A."/>
            <person name="Fournet J."/>
            <person name="Haruta M."/>
            <person name="Huysman M.J."/>
            <person name="Jenkins B.D."/>
            <person name="Jiroutova K."/>
            <person name="Jorgensen R.E."/>
            <person name="Joubert Y."/>
            <person name="Kaplan A."/>
            <person name="Kroger N."/>
            <person name="Kroth P.G."/>
            <person name="La Roche J."/>
            <person name="Lindquist E."/>
            <person name="Lommer M."/>
            <person name="Martin-Jezequel V."/>
            <person name="Lopez P.J."/>
            <person name="Lucas S."/>
            <person name="Mangogna M."/>
            <person name="McGinnis K."/>
            <person name="Medlin L.K."/>
            <person name="Montsant A."/>
            <person name="Oudot-Le Secq M.P."/>
            <person name="Napoli C."/>
            <person name="Obornik M."/>
            <person name="Parker M.S."/>
            <person name="Petit J.L."/>
            <person name="Porcel B.M."/>
            <person name="Poulsen N."/>
            <person name="Robison M."/>
            <person name="Rychlewski L."/>
            <person name="Rynearson T.A."/>
            <person name="Schmutz J."/>
            <person name="Shapiro H."/>
            <person name="Siaut M."/>
            <person name="Stanley M."/>
            <person name="Sussman M.R."/>
            <person name="Taylor A.R."/>
            <person name="Vardi A."/>
            <person name="von Dassow P."/>
            <person name="Vyverman W."/>
            <person name="Willis A."/>
            <person name="Wyrwicz L.S."/>
            <person name="Rokhsar D.S."/>
            <person name="Weissenbach J."/>
            <person name="Armbrust E.V."/>
            <person name="Green B.R."/>
            <person name="Van de Peer Y."/>
            <person name="Grigoriev I.V."/>
        </authorList>
    </citation>
    <scope>NUCLEOTIDE SEQUENCE [LARGE SCALE GENOMIC DNA]</scope>
    <source>
        <strain evidence="4 5">CCMP1335</strain>
    </source>
</reference>
<keyword evidence="5" id="KW-1185">Reference proteome</keyword>
<evidence type="ECO:0000313" key="4">
    <source>
        <dbReference type="EMBL" id="EED95436.1"/>
    </source>
</evidence>
<dbReference type="GO" id="GO:0051017">
    <property type="term" value="P:actin filament bundle assembly"/>
    <property type="evidence" value="ECO:0000318"/>
    <property type="project" value="GO_Central"/>
</dbReference>
<keyword evidence="1" id="KW-0677">Repeat</keyword>
<dbReference type="PaxDb" id="35128-Thaps21451"/>
<dbReference type="InterPro" id="IPR036770">
    <property type="entry name" value="Ankyrin_rpt-contain_sf"/>
</dbReference>
<dbReference type="RefSeq" id="XP_002287993.1">
    <property type="nucleotide sequence ID" value="XM_002287957.1"/>
</dbReference>
<protein>
    <submittedName>
        <fullName evidence="4">Uncharacterized protein</fullName>
    </submittedName>
</protein>
<dbReference type="PANTHER" id="PTHR24153:SF8">
    <property type="entry name" value="FORKED, ISOFORM F"/>
    <property type="match status" value="1"/>
</dbReference>
<dbReference type="PANTHER" id="PTHR24153">
    <property type="entry name" value="ESPIN"/>
    <property type="match status" value="1"/>
</dbReference>
<feature type="compositionally biased region" description="Basic and acidic residues" evidence="3">
    <location>
        <begin position="287"/>
        <end position="308"/>
    </location>
</feature>
<dbReference type="GO" id="GO:0051015">
    <property type="term" value="F:actin filament binding"/>
    <property type="evidence" value="ECO:0000318"/>
    <property type="project" value="GO_Central"/>
</dbReference>
<evidence type="ECO:0000313" key="5">
    <source>
        <dbReference type="Proteomes" id="UP000001449"/>
    </source>
</evidence>
<dbReference type="InterPro" id="IPR052420">
    <property type="entry name" value="Espin/Espin-like"/>
</dbReference>
<sequence>MNRHLPSSSLSEDLCPAATLAKVDAEDRSSSSSSSSIIMNSAKTQSSTMVSSSQTPSKSLLSSQLEQFNQVMNHKPSLTTPLKANNTPSSRMFLRKVSKLIVHEQWYELDHFLRSPREGVTAFRSGMYVAKSLPRLQDTNELSGLNDMMDSSPFDTETSSGGNDLSPMEVVHFACRFNPPRTIIRHLSSMYPEGVKAYDKMGRLPLHHAYAFKPNNVGEYTSEECMIQAINILLEQAPESPNIEDYEGTSPLEYAIGSVTPYKVVRCLQKASERDWKEWKKTSFTHAKIEEERTRNQQQKQHEQEANRGNHQLNEDGQNQYDIAHLHSSLGRVNLHDVEESKSSSSVRPPLPPSRQLVKQSSRSKYAMSA</sequence>
<feature type="region of interest" description="Disordered" evidence="3">
    <location>
        <begin position="287"/>
        <end position="315"/>
    </location>
</feature>
<feature type="region of interest" description="Disordered" evidence="3">
    <location>
        <begin position="23"/>
        <end position="61"/>
    </location>
</feature>
<evidence type="ECO:0000256" key="1">
    <source>
        <dbReference type="ARBA" id="ARBA00022737"/>
    </source>
</evidence>
<accession>B8BVC0</accession>